<dbReference type="InterPro" id="IPR019080">
    <property type="entry name" value="YqaJ_viral_recombinase"/>
</dbReference>
<dbReference type="Gene3D" id="3.90.320.10">
    <property type="match status" value="1"/>
</dbReference>
<dbReference type="AlphaFoldDB" id="A0A9C6XT36"/>
<dbReference type="KEGG" id="foc:127751158"/>
<dbReference type="SUPFAM" id="SSF52980">
    <property type="entry name" value="Restriction endonuclease-like"/>
    <property type="match status" value="1"/>
</dbReference>
<feature type="compositionally biased region" description="Pro residues" evidence="1">
    <location>
        <begin position="49"/>
        <end position="69"/>
    </location>
</feature>
<dbReference type="GeneID" id="127751158"/>
<name>A0A9C6XT36_FRAOC</name>
<keyword evidence="4" id="KW-1185">Reference proteome</keyword>
<protein>
    <submittedName>
        <fullName evidence="5">Uncharacterized protein LOC127751158</fullName>
    </submittedName>
</protein>
<evidence type="ECO:0000313" key="4">
    <source>
        <dbReference type="Proteomes" id="UP000504606"/>
    </source>
</evidence>
<feature type="region of interest" description="Disordered" evidence="1">
    <location>
        <begin position="615"/>
        <end position="694"/>
    </location>
</feature>
<accession>A0A9C6XT36</accession>
<organism evidence="4 5">
    <name type="scientific">Frankliniella occidentalis</name>
    <name type="common">Western flower thrips</name>
    <name type="synonym">Euthrips occidentalis</name>
    <dbReference type="NCBI Taxonomy" id="133901"/>
    <lineage>
        <taxon>Eukaryota</taxon>
        <taxon>Metazoa</taxon>
        <taxon>Ecdysozoa</taxon>
        <taxon>Arthropoda</taxon>
        <taxon>Hexapoda</taxon>
        <taxon>Insecta</taxon>
        <taxon>Pterygota</taxon>
        <taxon>Neoptera</taxon>
        <taxon>Paraneoptera</taxon>
        <taxon>Thysanoptera</taxon>
        <taxon>Terebrantia</taxon>
        <taxon>Thripoidea</taxon>
        <taxon>Thripidae</taxon>
        <taxon>Frankliniella</taxon>
    </lineage>
</organism>
<dbReference type="InterPro" id="IPR011335">
    <property type="entry name" value="Restrct_endonuc-II-like"/>
</dbReference>
<dbReference type="Proteomes" id="UP000504606">
    <property type="component" value="Unplaced"/>
</dbReference>
<proteinExistence type="predicted"/>
<dbReference type="InterPro" id="IPR051703">
    <property type="entry name" value="NF-kappa-B_Signaling_Reg"/>
</dbReference>
<reference evidence="5" key="1">
    <citation type="submission" date="2025-08" db="UniProtKB">
        <authorList>
            <consortium name="RefSeq"/>
        </authorList>
    </citation>
    <scope>IDENTIFICATION</scope>
    <source>
        <tissue evidence="5">Whole organism</tissue>
    </source>
</reference>
<feature type="domain" description="YqaJ viral recombinase" evidence="2">
    <location>
        <begin position="726"/>
        <end position="875"/>
    </location>
</feature>
<dbReference type="Pfam" id="PF09588">
    <property type="entry name" value="YqaJ"/>
    <property type="match status" value="1"/>
</dbReference>
<evidence type="ECO:0000259" key="2">
    <source>
        <dbReference type="Pfam" id="PF09588"/>
    </source>
</evidence>
<dbReference type="PANTHER" id="PTHR46609:SF8">
    <property type="entry name" value="YQAJ VIRAL RECOMBINASE DOMAIN-CONTAINING PROTEIN"/>
    <property type="match status" value="1"/>
</dbReference>
<feature type="domain" description="Mutator-like transposase" evidence="3">
    <location>
        <begin position="114"/>
        <end position="490"/>
    </location>
</feature>
<sequence>MAPNVKGVYQILTMMPVAFHGPSTPPAAPQPEARPSTPPAAPQPEARPCTPPAAPQPEPRTPAGSPAPPVFGASTPKLAAGGVFDFQDRAPSPVPPLREVQQNAGGLPPPRLTGRRAITVEAFIEQIQADSSHAPIGEKCSFFDSYFIGEEKIGFQSILVFKCRECRVLTRLDTDKRYGKTLSINKAMTLGALNGGGGYANISEMAAAVNMPCMVPSTYRRNEQWLGTEFEKMTLESMLEAGMKEVLLAIEAGDVSPDGVPWIRVIADGMWGKRSYGTTYNAKSGVAFIIGARTRKVLFYAVKNKHCFLCVLYLNSNRKIKTHTCAKNFSGASGQMESAILLSGFQASMDMHGVRYLQLVADRDSTVHTTLLDSAPYGVLHTVQKIDCKNHLLRNYRTWCMQLSTNTNFPLPDGAKDQGQEQFWRKEIRALRSEIKKNITRLATGICQATTYRSGQMGTLHERTQNLRKDILNVASHVFGDHKACADYFCPAAQQRRAAAAAAAATSAPGPSQCTGGAGVAAPEQNLVPRLEKSGLWRKLMENLDSVANHAHSLIHNANNNLCEVANSVVAKFIAGKRVFYSGRESFNTRCAAAALAMNTSGGFREVMHRELQDGASPGQYTAKHSETKVRRLKQQRTRRAIAREQPGPRPRRVCDAPGGPQGYGLEARAPGDRDESVDDPDPAAHELPLEEDPQLERRMQEVTDRLQADLTRLQEVASYPQGGHQWMEARKIRLTASTFGPIVRRERGKSCKILLRTMVHTPKNRTAAMQHGTDMEETARRHYEEKHGLTVERVGLVVDKQLPFLAASPDGLIGDEELLEIKCPTSGVDFESAEVAVREQKLKYLKFGDDDQLYLDPRSDYYYQIQGQLHMTGRKFCTLFVNSANSKKRARKSCLGKRVTNPKKRQLLDF</sequence>
<evidence type="ECO:0000313" key="5">
    <source>
        <dbReference type="RefSeq" id="XP_052130229.1"/>
    </source>
</evidence>
<feature type="region of interest" description="Disordered" evidence="1">
    <location>
        <begin position="20"/>
        <end position="112"/>
    </location>
</feature>
<evidence type="ECO:0000259" key="3">
    <source>
        <dbReference type="Pfam" id="PF20700"/>
    </source>
</evidence>
<evidence type="ECO:0000256" key="1">
    <source>
        <dbReference type="SAM" id="MobiDB-lite"/>
    </source>
</evidence>
<dbReference type="PANTHER" id="PTHR46609">
    <property type="entry name" value="EXONUCLEASE, PHAGE-TYPE/RECB, C-TERMINAL DOMAIN-CONTAINING PROTEIN"/>
    <property type="match status" value="1"/>
</dbReference>
<dbReference type="OrthoDB" id="10069847at2759"/>
<dbReference type="InterPro" id="IPR049012">
    <property type="entry name" value="Mutator_transp_dom"/>
</dbReference>
<feature type="compositionally biased region" description="Basic residues" evidence="1">
    <location>
        <begin position="631"/>
        <end position="641"/>
    </location>
</feature>
<dbReference type="GO" id="GO:0006281">
    <property type="term" value="P:DNA repair"/>
    <property type="evidence" value="ECO:0007669"/>
    <property type="project" value="UniProtKB-ARBA"/>
</dbReference>
<dbReference type="Pfam" id="PF20700">
    <property type="entry name" value="Mutator"/>
    <property type="match status" value="1"/>
</dbReference>
<dbReference type="RefSeq" id="XP_052130229.1">
    <property type="nucleotide sequence ID" value="XM_052274269.1"/>
</dbReference>
<gene>
    <name evidence="5" type="primary">LOC127751158</name>
</gene>
<dbReference type="InterPro" id="IPR011604">
    <property type="entry name" value="PDDEXK-like_dom_sf"/>
</dbReference>
<dbReference type="CDD" id="cd22343">
    <property type="entry name" value="PDDEXK_lambda_exonuclease-like"/>
    <property type="match status" value="1"/>
</dbReference>
<feature type="compositionally biased region" description="Basic and acidic residues" evidence="1">
    <location>
        <begin position="683"/>
        <end position="694"/>
    </location>
</feature>